<sequence length="323" mass="37287">MPGVEKYLVGIQPRTEELIAGTRDWDRKRITDEELEELRMAAAARDFSLQVQEQYSFISDPMFYWQDLIRPFVDALEGLDSGPQLTRWFDNNTFYRKPLINAYPSISHRKLSRYYFDRIWEFGRKAKVIIPSPYAIYMASEDRYFPDKRSGVFSFAQEMERVALFLQEKGVGQIEFVEPFLFFRKPAQEDIELAIDAFNLTSQRLNCEVLLHFPFGNIEGHFREIIDFNASIIGIDFFSTPLSSLTDFDTKKGIAIGCIDARNSLLESADWVASFAKTVVDRLGDIKHVALIPNADLEFLPRSIAEEKMKILSEASRRLEDGS</sequence>
<dbReference type="GO" id="GO:0008652">
    <property type="term" value="P:amino acid biosynthetic process"/>
    <property type="evidence" value="ECO:0007669"/>
    <property type="project" value="InterPro"/>
</dbReference>
<name>A0A8J7YP28_9ARCH</name>
<dbReference type="EMBL" id="JAHEAC010000050">
    <property type="protein sequence ID" value="MBX8644283.1"/>
    <property type="molecule type" value="Genomic_DNA"/>
</dbReference>
<dbReference type="Pfam" id="PF08267">
    <property type="entry name" value="Meth_synt_1"/>
    <property type="match status" value="1"/>
</dbReference>
<dbReference type="Gene3D" id="3.20.20.210">
    <property type="match status" value="1"/>
</dbReference>
<gene>
    <name evidence="2" type="ORF">J9259_02865</name>
    <name evidence="3" type="ORF">KIY12_06125</name>
</gene>
<feature type="domain" description="Cobalamin-independent methionine synthase MetE N-terminal" evidence="1">
    <location>
        <begin position="84"/>
        <end position="265"/>
    </location>
</feature>
<evidence type="ECO:0000313" key="3">
    <source>
        <dbReference type="EMBL" id="MBX8644283.1"/>
    </source>
</evidence>
<dbReference type="InterPro" id="IPR013215">
    <property type="entry name" value="Cbl-indep_Met_Synth_N"/>
</dbReference>
<proteinExistence type="predicted"/>
<dbReference type="SUPFAM" id="SSF51726">
    <property type="entry name" value="UROD/MetE-like"/>
    <property type="match status" value="1"/>
</dbReference>
<evidence type="ECO:0000313" key="2">
    <source>
        <dbReference type="EMBL" id="MBX8631451.1"/>
    </source>
</evidence>
<comment type="caution">
    <text evidence="3">The sequence shown here is derived from an EMBL/GenBank/DDBJ whole genome shotgun (WGS) entry which is preliminary data.</text>
</comment>
<protein>
    <recommendedName>
        <fullName evidence="1">Cobalamin-independent methionine synthase MetE N-terminal domain-containing protein</fullName>
    </recommendedName>
</protein>
<evidence type="ECO:0000259" key="1">
    <source>
        <dbReference type="Pfam" id="PF08267"/>
    </source>
</evidence>
<dbReference type="GO" id="GO:0008270">
    <property type="term" value="F:zinc ion binding"/>
    <property type="evidence" value="ECO:0007669"/>
    <property type="project" value="InterPro"/>
</dbReference>
<organism evidence="3 4">
    <name type="scientific">Candidatus Sysuiplasma superficiale</name>
    <dbReference type="NCBI Taxonomy" id="2823368"/>
    <lineage>
        <taxon>Archaea</taxon>
        <taxon>Methanobacteriati</taxon>
        <taxon>Thermoplasmatota</taxon>
        <taxon>Thermoplasmata</taxon>
        <taxon>Candidatus Sysuiplasmatales</taxon>
        <taxon>Candidatus Sysuiplasmataceae</taxon>
        <taxon>Candidatus Sysuiplasma</taxon>
    </lineage>
</organism>
<dbReference type="AlphaFoldDB" id="A0A8J7YP28"/>
<dbReference type="GO" id="GO:0003871">
    <property type="term" value="F:5-methyltetrahydropteroyltriglutamate-homocysteine S-methyltransferase activity"/>
    <property type="evidence" value="ECO:0007669"/>
    <property type="project" value="InterPro"/>
</dbReference>
<accession>A0A8J7YP28</accession>
<dbReference type="InterPro" id="IPR038071">
    <property type="entry name" value="UROD/MetE-like_sf"/>
</dbReference>
<dbReference type="Proteomes" id="UP000750197">
    <property type="component" value="Unassembled WGS sequence"/>
</dbReference>
<dbReference type="EMBL" id="JAGVSJ010000004">
    <property type="protein sequence ID" value="MBX8631451.1"/>
    <property type="molecule type" value="Genomic_DNA"/>
</dbReference>
<evidence type="ECO:0000313" key="4">
    <source>
        <dbReference type="Proteomes" id="UP000750197"/>
    </source>
</evidence>
<dbReference type="Proteomes" id="UP000716004">
    <property type="component" value="Unassembled WGS sequence"/>
</dbReference>
<reference evidence="3" key="1">
    <citation type="submission" date="2021-05" db="EMBL/GenBank/DDBJ databases">
        <title>Genomic insights into ecological role and evolution of a novel Thermoplasmata order Candidatus Sysuiplasmatales.</title>
        <authorList>
            <person name="Yuan Y."/>
        </authorList>
    </citation>
    <scope>NUCLEOTIDE SEQUENCE</scope>
    <source>
        <strain evidence="3">TUT19-bin139</strain>
        <strain evidence="2">YP2-bin.285</strain>
    </source>
</reference>